<evidence type="ECO:0000313" key="2">
    <source>
        <dbReference type="Proteomes" id="UP000789920"/>
    </source>
</evidence>
<feature type="non-terminal residue" evidence="1">
    <location>
        <position position="1"/>
    </location>
</feature>
<proteinExistence type="predicted"/>
<comment type="caution">
    <text evidence="1">The sequence shown here is derived from an EMBL/GenBank/DDBJ whole genome shotgun (WGS) entry which is preliminary data.</text>
</comment>
<evidence type="ECO:0000313" key="1">
    <source>
        <dbReference type="EMBL" id="CAG8840409.1"/>
    </source>
</evidence>
<sequence>KDRLVFDWRKLIKSKNPISNIYCDGVDAKYILVKSDSKKHKARFDDAIVFE</sequence>
<organism evidence="1 2">
    <name type="scientific">Racocetra persica</name>
    <dbReference type="NCBI Taxonomy" id="160502"/>
    <lineage>
        <taxon>Eukaryota</taxon>
        <taxon>Fungi</taxon>
        <taxon>Fungi incertae sedis</taxon>
        <taxon>Mucoromycota</taxon>
        <taxon>Glomeromycotina</taxon>
        <taxon>Glomeromycetes</taxon>
        <taxon>Diversisporales</taxon>
        <taxon>Gigasporaceae</taxon>
        <taxon>Racocetra</taxon>
    </lineage>
</organism>
<accession>A0ACA9SJQ2</accession>
<dbReference type="Proteomes" id="UP000789920">
    <property type="component" value="Unassembled WGS sequence"/>
</dbReference>
<keyword evidence="2" id="KW-1185">Reference proteome</keyword>
<protein>
    <submittedName>
        <fullName evidence="1">20296_t:CDS:1</fullName>
    </submittedName>
</protein>
<dbReference type="EMBL" id="CAJVQC010126645">
    <property type="protein sequence ID" value="CAG8840409.1"/>
    <property type="molecule type" value="Genomic_DNA"/>
</dbReference>
<reference evidence="1" key="1">
    <citation type="submission" date="2021-06" db="EMBL/GenBank/DDBJ databases">
        <authorList>
            <person name="Kallberg Y."/>
            <person name="Tangrot J."/>
            <person name="Rosling A."/>
        </authorList>
    </citation>
    <scope>NUCLEOTIDE SEQUENCE</scope>
    <source>
        <strain evidence="1">MA461A</strain>
    </source>
</reference>
<name>A0ACA9SJQ2_9GLOM</name>
<gene>
    <name evidence="1" type="ORF">RPERSI_LOCUS31422</name>
</gene>